<dbReference type="OrthoDB" id="6165729at2"/>
<dbReference type="NCBIfam" id="TIGR02058">
    <property type="entry name" value="lin0512_fam"/>
    <property type="match status" value="1"/>
</dbReference>
<sequence length="120" mass="13122">MTEKRIILEMGTGNDLYGQDYTKAARRAVQDALHHSSITLFSKLNISHEEMRVQVTIGVQQPEAVDCDLVASDLPRGRASVRAIKGGLDVRDSEAGTRHVIATAAIEAYLPDLADKFVES</sequence>
<dbReference type="GO" id="GO:0005525">
    <property type="term" value="F:GTP binding"/>
    <property type="evidence" value="ECO:0007669"/>
    <property type="project" value="UniProtKB-KW"/>
</dbReference>
<dbReference type="Proteomes" id="UP000183400">
    <property type="component" value="Unassembled WGS sequence"/>
</dbReference>
<accession>A0A1H3BIF8</accession>
<dbReference type="PANTHER" id="PTHR34784:SF1">
    <property type="entry name" value="50S RIBOSOMAL PROTEIN L34"/>
    <property type="match status" value="1"/>
</dbReference>
<evidence type="ECO:0000256" key="2">
    <source>
        <dbReference type="ARBA" id="ARBA00023134"/>
    </source>
</evidence>
<dbReference type="Pfam" id="PF09585">
    <property type="entry name" value="Lin0512_fam"/>
    <property type="match status" value="1"/>
</dbReference>
<reference evidence="4" key="1">
    <citation type="submission" date="2016-10" db="EMBL/GenBank/DDBJ databases">
        <authorList>
            <person name="Varghese N."/>
            <person name="Submissions S."/>
        </authorList>
    </citation>
    <scope>NUCLEOTIDE SEQUENCE [LARGE SCALE GENOMIC DNA]</scope>
    <source>
        <strain evidence="4">DSM 27839</strain>
    </source>
</reference>
<dbReference type="InterPro" id="IPR011719">
    <property type="entry name" value="CHP02058"/>
</dbReference>
<dbReference type="EMBL" id="FNNP01000005">
    <property type="protein sequence ID" value="SDX41104.1"/>
    <property type="molecule type" value="Genomic_DNA"/>
</dbReference>
<dbReference type="RefSeq" id="WP_074737556.1">
    <property type="nucleotide sequence ID" value="NZ_FNNP01000005.1"/>
</dbReference>
<keyword evidence="4" id="KW-1185">Reference proteome</keyword>
<evidence type="ECO:0000313" key="4">
    <source>
        <dbReference type="Proteomes" id="UP000183400"/>
    </source>
</evidence>
<keyword evidence="2" id="KW-0342">GTP-binding</keyword>
<evidence type="ECO:0000313" key="3">
    <source>
        <dbReference type="EMBL" id="SDX41104.1"/>
    </source>
</evidence>
<dbReference type="PANTHER" id="PTHR34784">
    <property type="entry name" value="50S RIBOSOMAL PROTEIN L34"/>
    <property type="match status" value="1"/>
</dbReference>
<proteinExistence type="predicted"/>
<organism evidence="3 4">
    <name type="scientific">Ruegeria halocynthiae</name>
    <dbReference type="NCBI Taxonomy" id="985054"/>
    <lineage>
        <taxon>Bacteria</taxon>
        <taxon>Pseudomonadati</taxon>
        <taxon>Pseudomonadota</taxon>
        <taxon>Alphaproteobacteria</taxon>
        <taxon>Rhodobacterales</taxon>
        <taxon>Roseobacteraceae</taxon>
        <taxon>Ruegeria</taxon>
    </lineage>
</organism>
<dbReference type="Gene3D" id="3.30.1330.20">
    <property type="entry name" value="Tubulin/FtsZ, C-terminal domain"/>
    <property type="match status" value="1"/>
</dbReference>
<gene>
    <name evidence="3" type="ORF">SAMN05444358_105179</name>
</gene>
<dbReference type="InterPro" id="IPR037103">
    <property type="entry name" value="Tubulin/FtsZ-like_C"/>
</dbReference>
<keyword evidence="1" id="KW-0547">Nucleotide-binding</keyword>
<evidence type="ECO:0000256" key="1">
    <source>
        <dbReference type="ARBA" id="ARBA00022741"/>
    </source>
</evidence>
<dbReference type="STRING" id="985054.SAMN05444358_105179"/>
<dbReference type="AlphaFoldDB" id="A0A1H3BIF8"/>
<name>A0A1H3BIF8_9RHOB</name>
<protein>
    <submittedName>
        <fullName evidence="3">Uncharacterized protein</fullName>
    </submittedName>
</protein>